<dbReference type="Proteomes" id="UP001212841">
    <property type="component" value="Unassembled WGS sequence"/>
</dbReference>
<proteinExistence type="predicted"/>
<accession>A0AAD5S3P3</accession>
<dbReference type="EMBL" id="JADGJD010001760">
    <property type="protein sequence ID" value="KAJ3038142.1"/>
    <property type="molecule type" value="Genomic_DNA"/>
</dbReference>
<dbReference type="AlphaFoldDB" id="A0AAD5S3P3"/>
<reference evidence="3" key="1">
    <citation type="submission" date="2020-05" db="EMBL/GenBank/DDBJ databases">
        <title>Phylogenomic resolution of chytrid fungi.</title>
        <authorList>
            <person name="Stajich J.E."/>
            <person name="Amses K."/>
            <person name="Simmons R."/>
            <person name="Seto K."/>
            <person name="Myers J."/>
            <person name="Bonds A."/>
            <person name="Quandt C.A."/>
            <person name="Barry K."/>
            <person name="Liu P."/>
            <person name="Grigoriev I."/>
            <person name="Longcore J.E."/>
            <person name="James T.Y."/>
        </authorList>
    </citation>
    <scope>NUCLEOTIDE SEQUENCE</scope>
    <source>
        <strain evidence="3">JEL0318</strain>
    </source>
</reference>
<comment type="caution">
    <text evidence="3">The sequence shown here is derived from an EMBL/GenBank/DDBJ whole genome shotgun (WGS) entry which is preliminary data.</text>
</comment>
<feature type="domain" description="Bacteriophage/plasmid primase P4 C-terminal" evidence="2">
    <location>
        <begin position="336"/>
        <end position="469"/>
    </location>
</feature>
<organism evidence="3 4">
    <name type="scientific">Rhizophlyctis rosea</name>
    <dbReference type="NCBI Taxonomy" id="64517"/>
    <lineage>
        <taxon>Eukaryota</taxon>
        <taxon>Fungi</taxon>
        <taxon>Fungi incertae sedis</taxon>
        <taxon>Chytridiomycota</taxon>
        <taxon>Chytridiomycota incertae sedis</taxon>
        <taxon>Chytridiomycetes</taxon>
        <taxon>Rhizophlyctidales</taxon>
        <taxon>Rhizophlyctidaceae</taxon>
        <taxon>Rhizophlyctis</taxon>
    </lineage>
</organism>
<evidence type="ECO:0000259" key="2">
    <source>
        <dbReference type="Pfam" id="PF08706"/>
    </source>
</evidence>
<gene>
    <name evidence="3" type="ORF">HK097_003262</name>
</gene>
<sequence length="790" mass="92352">MDEYFPIDTKKQRTVLTLIEYADESRLNVLIKSLQADSNLKATLKAYMKNKVAPNQFKVDYRYSKHAYLQSGRLYARNQCGLQSFPKWVRSFISGAYYVDVDSVSSTPNILKHELEKRSIKDETLERFLEHKMSFLQEHKLDKTGFITILMDGKNRPKVEALASMWDKIYHRLVPEMKKEDYWSDLWNHCSKSKNTKIKSNPDGSFFALCMQTLENRILKAQKHCLKETTDMEGMPMFAVDSLQFDGMLVRKNPVYKLDERRLTKCTETVNEVLNYNIPLAVKPFVDYEPELQKLNIASKTPKVPETLTDPYEILLWSKVSHMDVAKMLPVKSDGCIVYDGIDFWAFQNKWNVVAVEHIKRELHDKINVDVENRMKDLGKDEREHFEKLLESLKNNKFVNDTIGIFKTLVFDATFEKRLDTDYLFLGCNNGYIDLKTGKLYPHRKDVLISKSVGFDYFDKSNKFDTKLDTEWHENVKRTFPVKDERNIVKTYMGYCLRGDHPEKIFAICKDKQDGNNVKSKFVQACAGAIGTYAKDGQPNHIYKSKGPRSQSGHNSHIFAYEKSRLAVFEELDNEELDVKLQKLKTSGNGKISGRRSGAKMDETVEAYCKDIWIFNDKCQPVYDTSDSAFLGRMLCLPFRSKFYKTQDELDVSEIEHKFLASGNMDDKMLQWRPYILKWMIDGHMLYMKNRFTQIPNECKKWLEETNKDVDNIGDWVQDNLEKTGHSENYVTLKQIKGRMPKSMEQRFKSNEHMLNRLDEYLGKHVKDTVRNNVRLTNVWIGWRMDGILD</sequence>
<dbReference type="PANTHER" id="PTHR35372">
    <property type="entry name" value="ATP BINDING PROTEIN-RELATED"/>
    <property type="match status" value="1"/>
</dbReference>
<dbReference type="Pfam" id="PF08706">
    <property type="entry name" value="D5_N"/>
    <property type="match status" value="1"/>
</dbReference>
<evidence type="ECO:0000256" key="1">
    <source>
        <dbReference type="ARBA" id="ARBA00022801"/>
    </source>
</evidence>
<name>A0AAD5S3P3_9FUNG</name>
<protein>
    <recommendedName>
        <fullName evidence="2">Bacteriophage/plasmid primase P4 C-terminal domain-containing protein</fullName>
    </recommendedName>
</protein>
<evidence type="ECO:0000313" key="3">
    <source>
        <dbReference type="EMBL" id="KAJ3038142.1"/>
    </source>
</evidence>
<keyword evidence="1" id="KW-0378">Hydrolase</keyword>
<evidence type="ECO:0000313" key="4">
    <source>
        <dbReference type="Proteomes" id="UP001212841"/>
    </source>
</evidence>
<keyword evidence="4" id="KW-1185">Reference proteome</keyword>
<dbReference type="InterPro" id="IPR051620">
    <property type="entry name" value="ORF904-like_C"/>
</dbReference>
<dbReference type="GO" id="GO:0016787">
    <property type="term" value="F:hydrolase activity"/>
    <property type="evidence" value="ECO:0007669"/>
    <property type="project" value="UniProtKB-KW"/>
</dbReference>
<dbReference type="InterPro" id="IPR014818">
    <property type="entry name" value="Phage/plasmid_primase_P4_C"/>
</dbReference>
<dbReference type="PANTHER" id="PTHR35372:SF2">
    <property type="entry name" value="SF3 HELICASE DOMAIN-CONTAINING PROTEIN"/>
    <property type="match status" value="1"/>
</dbReference>